<evidence type="ECO:0000256" key="4">
    <source>
        <dbReference type="ARBA" id="ARBA00023004"/>
    </source>
</evidence>
<accession>A0A2T0RPN2</accession>
<feature type="domain" description="Fe2OG dioxygenase" evidence="7">
    <location>
        <begin position="124"/>
        <end position="225"/>
    </location>
</feature>
<dbReference type="PANTHER" id="PTHR16557">
    <property type="entry name" value="ALKYLATED DNA REPAIR PROTEIN ALKB-RELATED"/>
    <property type="match status" value="1"/>
</dbReference>
<evidence type="ECO:0000256" key="1">
    <source>
        <dbReference type="ARBA" id="ARBA00022723"/>
    </source>
</evidence>
<feature type="binding site" evidence="5">
    <location>
        <position position="172"/>
    </location>
    <ligand>
        <name>substrate</name>
    </ligand>
</feature>
<dbReference type="GO" id="GO:0005737">
    <property type="term" value="C:cytoplasm"/>
    <property type="evidence" value="ECO:0007669"/>
    <property type="project" value="TreeGrafter"/>
</dbReference>
<feature type="binding site" evidence="5">
    <location>
        <position position="146"/>
    </location>
    <ligand>
        <name>substrate</name>
    </ligand>
</feature>
<keyword evidence="2" id="KW-0223">Dioxygenase</keyword>
<dbReference type="InterPro" id="IPR004574">
    <property type="entry name" value="Alkb"/>
</dbReference>
<dbReference type="EMBL" id="PVTD01000005">
    <property type="protein sequence ID" value="PRY23053.1"/>
    <property type="molecule type" value="Genomic_DNA"/>
</dbReference>
<evidence type="ECO:0000256" key="2">
    <source>
        <dbReference type="ARBA" id="ARBA00022964"/>
    </source>
</evidence>
<feature type="binding site" evidence="6">
    <location>
        <position position="142"/>
    </location>
    <ligand>
        <name>Fe cation</name>
        <dbReference type="ChEBI" id="CHEBI:24875"/>
        <note>catalytic</note>
    </ligand>
</feature>
<dbReference type="InterPro" id="IPR005123">
    <property type="entry name" value="Oxoglu/Fe-dep_dioxygenase_dom"/>
</dbReference>
<feature type="binding site" evidence="5">
    <location>
        <begin position="216"/>
        <end position="222"/>
    </location>
    <ligand>
        <name>2-oxoglutarate</name>
        <dbReference type="ChEBI" id="CHEBI:16810"/>
    </ligand>
</feature>
<feature type="binding site" evidence="5">
    <location>
        <begin position="92"/>
        <end position="94"/>
    </location>
    <ligand>
        <name>substrate</name>
    </ligand>
</feature>
<feature type="binding site" evidence="6">
    <location>
        <position position="198"/>
    </location>
    <ligand>
        <name>Fe cation</name>
        <dbReference type="ChEBI" id="CHEBI:24875"/>
        <note>catalytic</note>
    </ligand>
</feature>
<dbReference type="GO" id="GO:0032259">
    <property type="term" value="P:methylation"/>
    <property type="evidence" value="ECO:0007669"/>
    <property type="project" value="UniProtKB-KW"/>
</dbReference>
<comment type="cofactor">
    <cofactor evidence="6">
        <name>Fe(2+)</name>
        <dbReference type="ChEBI" id="CHEBI:29033"/>
    </cofactor>
    <text evidence="6">Binds 1 Fe(2+) ion per subunit.</text>
</comment>
<dbReference type="GO" id="GO:0035516">
    <property type="term" value="F:broad specificity oxidative DNA demethylase activity"/>
    <property type="evidence" value="ECO:0007669"/>
    <property type="project" value="TreeGrafter"/>
</dbReference>
<evidence type="ECO:0000256" key="6">
    <source>
        <dbReference type="PIRSR" id="PIRSR604574-2"/>
    </source>
</evidence>
<protein>
    <submittedName>
        <fullName evidence="8">Alkylated DNA repair protein (DNA oxidative demethylase)</fullName>
    </submittedName>
</protein>
<keyword evidence="8" id="KW-0489">Methyltransferase</keyword>
<evidence type="ECO:0000256" key="5">
    <source>
        <dbReference type="PIRSR" id="PIRSR604574-1"/>
    </source>
</evidence>
<dbReference type="GO" id="GO:0008198">
    <property type="term" value="F:ferrous iron binding"/>
    <property type="evidence" value="ECO:0007669"/>
    <property type="project" value="TreeGrafter"/>
</dbReference>
<dbReference type="Gene3D" id="2.60.120.590">
    <property type="entry name" value="Alpha-ketoglutarate-dependent dioxygenase AlkB-like"/>
    <property type="match status" value="1"/>
</dbReference>
<gene>
    <name evidence="8" type="ORF">CLV78_105105</name>
</gene>
<proteinExistence type="predicted"/>
<feature type="binding site" evidence="6">
    <location>
        <position position="144"/>
    </location>
    <ligand>
        <name>Fe cation</name>
        <dbReference type="ChEBI" id="CHEBI:24875"/>
        <note>catalytic</note>
    </ligand>
</feature>
<feature type="binding site" evidence="5">
    <location>
        <position position="85"/>
    </location>
    <ligand>
        <name>substrate</name>
    </ligand>
</feature>
<dbReference type="GO" id="GO:0035513">
    <property type="term" value="P:oxidative RNA demethylation"/>
    <property type="evidence" value="ECO:0007669"/>
    <property type="project" value="TreeGrafter"/>
</dbReference>
<comment type="caution">
    <text evidence="8">The sequence shown here is derived from an EMBL/GenBank/DDBJ whole genome shotgun (WGS) entry which is preliminary data.</text>
</comment>
<evidence type="ECO:0000313" key="8">
    <source>
        <dbReference type="EMBL" id="PRY23053.1"/>
    </source>
</evidence>
<keyword evidence="9" id="KW-1185">Reference proteome</keyword>
<dbReference type="Proteomes" id="UP000239480">
    <property type="component" value="Unassembled WGS sequence"/>
</dbReference>
<keyword evidence="3" id="KW-0560">Oxidoreductase</keyword>
<feature type="binding site" evidence="5">
    <location>
        <begin position="131"/>
        <end position="133"/>
    </location>
    <ligand>
        <name>2-oxoglutarate</name>
        <dbReference type="ChEBI" id="CHEBI:16810"/>
    </ligand>
</feature>
<keyword evidence="4 6" id="KW-0408">Iron</keyword>
<evidence type="ECO:0000313" key="9">
    <source>
        <dbReference type="Proteomes" id="UP000239480"/>
    </source>
</evidence>
<sequence>MALQVAIRRCFGEKCVTKVITDPDLTPDLTIRGVPIYRGLLDATAQAAMLEKLREIVALAPLFRPVTSRGKEMSVRMTSAGCCGWVSDQRGYRYEDRHPGGMDWPPIPDSVLEVWRAVSGTDRLPDSCLINFYEDSARMGMHQDRDEVDLEQPVVSISLGDDALFRVGNLTRGGKTESVWLSSGDVLVLSGEARLLFHGVDRLRPGSSQLLPKGGRINLTMRVAR</sequence>
<keyword evidence="1 6" id="KW-0479">Metal-binding</keyword>
<dbReference type="GO" id="GO:0035515">
    <property type="term" value="F:oxidative RNA demethylase activity"/>
    <property type="evidence" value="ECO:0007669"/>
    <property type="project" value="TreeGrafter"/>
</dbReference>
<organism evidence="8 9">
    <name type="scientific">Aliiruegeria haliotis</name>
    <dbReference type="NCBI Taxonomy" id="1280846"/>
    <lineage>
        <taxon>Bacteria</taxon>
        <taxon>Pseudomonadati</taxon>
        <taxon>Pseudomonadota</taxon>
        <taxon>Alphaproteobacteria</taxon>
        <taxon>Rhodobacterales</taxon>
        <taxon>Roseobacteraceae</taxon>
        <taxon>Aliiruegeria</taxon>
    </lineage>
</organism>
<evidence type="ECO:0000259" key="7">
    <source>
        <dbReference type="PROSITE" id="PS51471"/>
    </source>
</evidence>
<dbReference type="GO" id="GO:0008168">
    <property type="term" value="F:methyltransferase activity"/>
    <property type="evidence" value="ECO:0007669"/>
    <property type="project" value="UniProtKB-KW"/>
</dbReference>
<dbReference type="InterPro" id="IPR027450">
    <property type="entry name" value="AlkB-like"/>
</dbReference>
<dbReference type="InterPro" id="IPR037151">
    <property type="entry name" value="AlkB-like_sf"/>
</dbReference>
<reference evidence="8 9" key="1">
    <citation type="submission" date="2018-03" db="EMBL/GenBank/DDBJ databases">
        <title>Genomic Encyclopedia of Archaeal and Bacterial Type Strains, Phase II (KMG-II): from individual species to whole genera.</title>
        <authorList>
            <person name="Goeker M."/>
        </authorList>
    </citation>
    <scope>NUCLEOTIDE SEQUENCE [LARGE SCALE GENOMIC DNA]</scope>
    <source>
        <strain evidence="8 9">DSM 29328</strain>
    </source>
</reference>
<dbReference type="Pfam" id="PF13532">
    <property type="entry name" value="2OG-FeII_Oxy_2"/>
    <property type="match status" value="1"/>
</dbReference>
<keyword evidence="8" id="KW-0808">Transferase</keyword>
<name>A0A2T0RPN2_9RHOB</name>
<dbReference type="SUPFAM" id="SSF51197">
    <property type="entry name" value="Clavaminate synthase-like"/>
    <property type="match status" value="1"/>
</dbReference>
<dbReference type="PROSITE" id="PS51471">
    <property type="entry name" value="FE2OG_OXY"/>
    <property type="match status" value="1"/>
</dbReference>
<dbReference type="PANTHER" id="PTHR16557:SF2">
    <property type="entry name" value="NUCLEIC ACID DIOXYGENASE ALKBH1"/>
    <property type="match status" value="1"/>
</dbReference>
<evidence type="ECO:0000256" key="3">
    <source>
        <dbReference type="ARBA" id="ARBA00023002"/>
    </source>
</evidence>
<dbReference type="AlphaFoldDB" id="A0A2T0RPN2"/>